<evidence type="ECO:0000313" key="2">
    <source>
        <dbReference type="Proteomes" id="UP000095647"/>
    </source>
</evidence>
<dbReference type="EMBL" id="CYYI01000003">
    <property type="protein sequence ID" value="CUN60063.1"/>
    <property type="molecule type" value="Genomic_DNA"/>
</dbReference>
<reference evidence="1 2" key="1">
    <citation type="submission" date="2015-09" db="EMBL/GenBank/DDBJ databases">
        <authorList>
            <consortium name="Pathogen Informatics"/>
        </authorList>
    </citation>
    <scope>NUCLEOTIDE SEQUENCE [LARGE SCALE GENOMIC DNA]</scope>
    <source>
        <strain evidence="1 2">2789STDY5608824</strain>
    </source>
</reference>
<sequence>MGRQIGYSKLTCDRCGRTAFLQSGNADAQSWYDVNHLTSASAASAQAPSTYTLCGNCYKAFQSFTATADAEFEKWVKDADREGQS</sequence>
<proteinExistence type="predicted"/>
<name>A0A173Y8R2_BIFAD</name>
<dbReference type="AlphaFoldDB" id="A0A173Y8R2"/>
<organism evidence="1 2">
    <name type="scientific">Bifidobacterium adolescentis</name>
    <dbReference type="NCBI Taxonomy" id="1680"/>
    <lineage>
        <taxon>Bacteria</taxon>
        <taxon>Bacillati</taxon>
        <taxon>Actinomycetota</taxon>
        <taxon>Actinomycetes</taxon>
        <taxon>Bifidobacteriales</taxon>
        <taxon>Bifidobacteriaceae</taxon>
        <taxon>Bifidobacterium</taxon>
    </lineage>
</organism>
<evidence type="ECO:0000313" key="1">
    <source>
        <dbReference type="EMBL" id="CUN60063.1"/>
    </source>
</evidence>
<protein>
    <submittedName>
        <fullName evidence="1">Uncharacterized protein</fullName>
    </submittedName>
</protein>
<gene>
    <name evidence="1" type="ORF">ERS852382_00840</name>
</gene>
<accession>A0A173Y8R2</accession>
<dbReference type="Proteomes" id="UP000095647">
    <property type="component" value="Unassembled WGS sequence"/>
</dbReference>